<reference evidence="2" key="1">
    <citation type="submission" date="2014-09" db="EMBL/GenBank/DDBJ databases">
        <authorList>
            <person name="Magalhaes I.L.F."/>
            <person name="Oliveira U."/>
            <person name="Santos F.R."/>
            <person name="Vidigal T.H.D.A."/>
            <person name="Brescovit A.D."/>
            <person name="Santos A.J."/>
        </authorList>
    </citation>
    <scope>NUCLEOTIDE SEQUENCE</scope>
    <source>
        <tissue evidence="2">Shoot tissue taken approximately 20 cm above the soil surface</tissue>
    </source>
</reference>
<dbReference type="EMBL" id="GBRH01190571">
    <property type="protein sequence ID" value="JAE07325.1"/>
    <property type="molecule type" value="Transcribed_RNA"/>
</dbReference>
<organism evidence="2">
    <name type="scientific">Arundo donax</name>
    <name type="common">Giant reed</name>
    <name type="synonym">Donax arundinaceus</name>
    <dbReference type="NCBI Taxonomy" id="35708"/>
    <lineage>
        <taxon>Eukaryota</taxon>
        <taxon>Viridiplantae</taxon>
        <taxon>Streptophyta</taxon>
        <taxon>Embryophyta</taxon>
        <taxon>Tracheophyta</taxon>
        <taxon>Spermatophyta</taxon>
        <taxon>Magnoliopsida</taxon>
        <taxon>Liliopsida</taxon>
        <taxon>Poales</taxon>
        <taxon>Poaceae</taxon>
        <taxon>PACMAD clade</taxon>
        <taxon>Arundinoideae</taxon>
        <taxon>Arundineae</taxon>
        <taxon>Arundo</taxon>
    </lineage>
</organism>
<sequence>MLSRSFSHIFMIHSIIFSALFFLCIRLAKITED</sequence>
<dbReference type="AlphaFoldDB" id="A0A0A9F2R1"/>
<evidence type="ECO:0000313" key="2">
    <source>
        <dbReference type="EMBL" id="JAE07325.1"/>
    </source>
</evidence>
<keyword evidence="1" id="KW-0472">Membrane</keyword>
<feature type="transmembrane region" description="Helical" evidence="1">
    <location>
        <begin position="6"/>
        <end position="28"/>
    </location>
</feature>
<evidence type="ECO:0000256" key="1">
    <source>
        <dbReference type="SAM" id="Phobius"/>
    </source>
</evidence>
<name>A0A0A9F2R1_ARUDO</name>
<accession>A0A0A9F2R1</accession>
<reference evidence="2" key="2">
    <citation type="journal article" date="2015" name="Data Brief">
        <title>Shoot transcriptome of the giant reed, Arundo donax.</title>
        <authorList>
            <person name="Barrero R.A."/>
            <person name="Guerrero F.D."/>
            <person name="Moolhuijzen P."/>
            <person name="Goolsby J.A."/>
            <person name="Tidwell J."/>
            <person name="Bellgard S.E."/>
            <person name="Bellgard M.I."/>
        </authorList>
    </citation>
    <scope>NUCLEOTIDE SEQUENCE</scope>
    <source>
        <tissue evidence="2">Shoot tissue taken approximately 20 cm above the soil surface</tissue>
    </source>
</reference>
<protein>
    <submittedName>
        <fullName evidence="2">Uncharacterized protein</fullName>
    </submittedName>
</protein>
<keyword evidence="1" id="KW-1133">Transmembrane helix</keyword>
<proteinExistence type="predicted"/>
<keyword evidence="1" id="KW-0812">Transmembrane</keyword>